<comment type="caution">
    <text evidence="6">The sequence shown here is derived from an EMBL/GenBank/DDBJ whole genome shotgun (WGS) entry which is preliminary data.</text>
</comment>
<dbReference type="SUPFAM" id="SSF48113">
    <property type="entry name" value="Heme-dependent peroxidases"/>
    <property type="match status" value="1"/>
</dbReference>
<keyword evidence="3" id="KW-0575">Peroxidase</keyword>
<evidence type="ECO:0000313" key="7">
    <source>
        <dbReference type="Proteomes" id="UP001497623"/>
    </source>
</evidence>
<dbReference type="PROSITE" id="PS50292">
    <property type="entry name" value="PEROXIDASE_3"/>
    <property type="match status" value="1"/>
</dbReference>
<evidence type="ECO:0000256" key="3">
    <source>
        <dbReference type="ARBA" id="ARBA00022559"/>
    </source>
</evidence>
<name>A0AAV2S5A6_MEGNR</name>
<sequence>RFGHSLPGDILKAAEEEDNFNQTFHFFDTCIIQKNKTSPSSMLKGLARCPMEPYDTVVSSALRDRLFEMPAGYGSKNNQPKPGLDLLSLNIMRGRDHGIPAYPKWREFCGLSPVKKFKDLKKAMGKNIAKKFKKTYNGKIMDIDLFAAGLAEKPLTEGLLGPTFSCLIAHQFKRLKHGDRFWYESIEQPKPFTPDQLSALRQTSLASILCKVTEGLYNFQKNPFLTTDVPGNDVMDCSNHRFIDLSYWQE</sequence>
<keyword evidence="5" id="KW-0479">Metal-binding</keyword>
<dbReference type="PANTHER" id="PTHR11475:SF4">
    <property type="entry name" value="CHORION PEROXIDASE"/>
    <property type="match status" value="1"/>
</dbReference>
<dbReference type="AlphaFoldDB" id="A0AAV2S5A6"/>
<dbReference type="GO" id="GO:0005576">
    <property type="term" value="C:extracellular region"/>
    <property type="evidence" value="ECO:0007669"/>
    <property type="project" value="UniProtKB-SubCell"/>
</dbReference>
<dbReference type="InterPro" id="IPR010255">
    <property type="entry name" value="Haem_peroxidase_sf"/>
</dbReference>
<evidence type="ECO:0000256" key="4">
    <source>
        <dbReference type="ARBA" id="ARBA00023180"/>
    </source>
</evidence>
<dbReference type="PANTHER" id="PTHR11475">
    <property type="entry name" value="OXIDASE/PEROXIDASE"/>
    <property type="match status" value="1"/>
</dbReference>
<keyword evidence="3" id="KW-0560">Oxidoreductase</keyword>
<dbReference type="GO" id="GO:0020037">
    <property type="term" value="F:heme binding"/>
    <property type="evidence" value="ECO:0007669"/>
    <property type="project" value="InterPro"/>
</dbReference>
<dbReference type="EMBL" id="CAXKWB010042565">
    <property type="protein sequence ID" value="CAL4158091.1"/>
    <property type="molecule type" value="Genomic_DNA"/>
</dbReference>
<dbReference type="InterPro" id="IPR037120">
    <property type="entry name" value="Haem_peroxidase_sf_animal"/>
</dbReference>
<keyword evidence="7" id="KW-1185">Reference proteome</keyword>
<dbReference type="GO" id="GO:0046872">
    <property type="term" value="F:metal ion binding"/>
    <property type="evidence" value="ECO:0007669"/>
    <property type="project" value="UniProtKB-KW"/>
</dbReference>
<keyword evidence="5" id="KW-0408">Iron</keyword>
<organism evidence="6 7">
    <name type="scientific">Meganyctiphanes norvegica</name>
    <name type="common">Northern krill</name>
    <name type="synonym">Thysanopoda norvegica</name>
    <dbReference type="NCBI Taxonomy" id="48144"/>
    <lineage>
        <taxon>Eukaryota</taxon>
        <taxon>Metazoa</taxon>
        <taxon>Ecdysozoa</taxon>
        <taxon>Arthropoda</taxon>
        <taxon>Crustacea</taxon>
        <taxon>Multicrustacea</taxon>
        <taxon>Malacostraca</taxon>
        <taxon>Eumalacostraca</taxon>
        <taxon>Eucarida</taxon>
        <taxon>Euphausiacea</taxon>
        <taxon>Euphausiidae</taxon>
        <taxon>Meganyctiphanes</taxon>
    </lineage>
</organism>
<dbReference type="Proteomes" id="UP001497623">
    <property type="component" value="Unassembled WGS sequence"/>
</dbReference>
<accession>A0AAV2S5A6</accession>
<evidence type="ECO:0000256" key="2">
    <source>
        <dbReference type="ARBA" id="ARBA00022525"/>
    </source>
</evidence>
<protein>
    <recommendedName>
        <fullName evidence="8">Peroxidase</fullName>
    </recommendedName>
</protein>
<keyword evidence="2" id="KW-0964">Secreted</keyword>
<dbReference type="InterPro" id="IPR019791">
    <property type="entry name" value="Haem_peroxidase_animal"/>
</dbReference>
<keyword evidence="5" id="KW-0349">Heme</keyword>
<evidence type="ECO:0000313" key="6">
    <source>
        <dbReference type="EMBL" id="CAL4158091.1"/>
    </source>
</evidence>
<dbReference type="Gene3D" id="1.10.640.10">
    <property type="entry name" value="Haem peroxidase domain superfamily, animal type"/>
    <property type="match status" value="1"/>
</dbReference>
<keyword evidence="4" id="KW-0325">Glycoprotein</keyword>
<evidence type="ECO:0008006" key="8">
    <source>
        <dbReference type="Google" id="ProtNLM"/>
    </source>
</evidence>
<comment type="subcellular location">
    <subcellularLocation>
        <location evidence="1">Secreted</location>
    </subcellularLocation>
</comment>
<evidence type="ECO:0000256" key="5">
    <source>
        <dbReference type="PIRSR" id="PIRSR619791-2"/>
    </source>
</evidence>
<reference evidence="6 7" key="1">
    <citation type="submission" date="2024-05" db="EMBL/GenBank/DDBJ databases">
        <authorList>
            <person name="Wallberg A."/>
        </authorList>
    </citation>
    <scope>NUCLEOTIDE SEQUENCE [LARGE SCALE GENOMIC DNA]</scope>
</reference>
<gene>
    <name evidence="6" type="ORF">MNOR_LOCUS32036</name>
</gene>
<dbReference type="GO" id="GO:0004601">
    <property type="term" value="F:peroxidase activity"/>
    <property type="evidence" value="ECO:0007669"/>
    <property type="project" value="UniProtKB-KW"/>
</dbReference>
<dbReference type="GO" id="GO:0006979">
    <property type="term" value="P:response to oxidative stress"/>
    <property type="evidence" value="ECO:0007669"/>
    <property type="project" value="InterPro"/>
</dbReference>
<evidence type="ECO:0000256" key="1">
    <source>
        <dbReference type="ARBA" id="ARBA00004613"/>
    </source>
</evidence>
<feature type="non-terminal residue" evidence="6">
    <location>
        <position position="1"/>
    </location>
</feature>
<proteinExistence type="predicted"/>
<dbReference type="Pfam" id="PF03098">
    <property type="entry name" value="An_peroxidase"/>
    <property type="match status" value="1"/>
</dbReference>
<feature type="binding site" description="axial binding residue" evidence="5">
    <location>
        <position position="4"/>
    </location>
    <ligand>
        <name>heme b</name>
        <dbReference type="ChEBI" id="CHEBI:60344"/>
    </ligand>
    <ligandPart>
        <name>Fe</name>
        <dbReference type="ChEBI" id="CHEBI:18248"/>
    </ligandPart>
</feature>